<dbReference type="PANTHER" id="PTHR42760:SF133">
    <property type="entry name" value="3-OXOACYL-[ACYL-CARRIER-PROTEIN] REDUCTASE"/>
    <property type="match status" value="1"/>
</dbReference>
<dbReference type="InterPro" id="IPR002347">
    <property type="entry name" value="SDR_fam"/>
</dbReference>
<feature type="domain" description="Ketoreductase" evidence="4">
    <location>
        <begin position="7"/>
        <end position="172"/>
    </location>
</feature>
<evidence type="ECO:0000313" key="6">
    <source>
        <dbReference type="Proteomes" id="UP000539372"/>
    </source>
</evidence>
<dbReference type="AlphaFoldDB" id="A0A7Y0E2P1"/>
<evidence type="ECO:0000256" key="2">
    <source>
        <dbReference type="ARBA" id="ARBA00023002"/>
    </source>
</evidence>
<dbReference type="SUPFAM" id="SSF51735">
    <property type="entry name" value="NAD(P)-binding Rossmann-fold domains"/>
    <property type="match status" value="1"/>
</dbReference>
<sequence length="258" mass="26839">MDQISGKTVIISGASRGIGAATAMLMAERGAHIVLAARSADAIAAIANDLTDAGYSALAVPCDVSDYASVKALVDKTLDAFGRIDVLVNNAGVIDPIARIDESDPDGWSRVVDINLKGVFYAVRAALPAMLSQGSGVIINISSGAATGAMEGWSHYCATKAGVLSLTKCLHKEYADKGIRAAGLSPGTVATDMQVKIKESGINPVSQMDFSDHIPPEWVAKAIAWLSTEDAADIAGIDFTLKTNEERARIGLPPVGSR</sequence>
<dbReference type="GO" id="GO:0048038">
    <property type="term" value="F:quinone binding"/>
    <property type="evidence" value="ECO:0007669"/>
    <property type="project" value="TreeGrafter"/>
</dbReference>
<evidence type="ECO:0000256" key="3">
    <source>
        <dbReference type="RuleBase" id="RU000363"/>
    </source>
</evidence>
<dbReference type="Gene3D" id="3.40.50.720">
    <property type="entry name" value="NAD(P)-binding Rossmann-like Domain"/>
    <property type="match status" value="1"/>
</dbReference>
<dbReference type="FunFam" id="3.40.50.720:FF:000084">
    <property type="entry name" value="Short-chain dehydrogenase reductase"/>
    <property type="match status" value="1"/>
</dbReference>
<protein>
    <submittedName>
        <fullName evidence="5">SDR family oxidoreductase</fullName>
    </submittedName>
</protein>
<dbReference type="EMBL" id="JABBNT010000005">
    <property type="protein sequence ID" value="NMM46142.1"/>
    <property type="molecule type" value="Genomic_DNA"/>
</dbReference>
<comment type="caution">
    <text evidence="5">The sequence shown here is derived from an EMBL/GenBank/DDBJ whole genome shotgun (WGS) entry which is preliminary data.</text>
</comment>
<dbReference type="PROSITE" id="PS00061">
    <property type="entry name" value="ADH_SHORT"/>
    <property type="match status" value="1"/>
</dbReference>
<dbReference type="Pfam" id="PF00106">
    <property type="entry name" value="adh_short"/>
    <property type="match status" value="1"/>
</dbReference>
<proteinExistence type="inferred from homology"/>
<dbReference type="PRINTS" id="PR00080">
    <property type="entry name" value="SDRFAMILY"/>
</dbReference>
<accession>A0A7Y0E2P1</accession>
<gene>
    <name evidence="5" type="ORF">HH303_16740</name>
</gene>
<evidence type="ECO:0000259" key="4">
    <source>
        <dbReference type="SMART" id="SM00822"/>
    </source>
</evidence>
<dbReference type="GO" id="GO:0006633">
    <property type="term" value="P:fatty acid biosynthetic process"/>
    <property type="evidence" value="ECO:0007669"/>
    <property type="project" value="TreeGrafter"/>
</dbReference>
<organism evidence="5 6">
    <name type="scientific">Pacificispira spongiicola</name>
    <dbReference type="NCBI Taxonomy" id="2729598"/>
    <lineage>
        <taxon>Bacteria</taxon>
        <taxon>Pseudomonadati</taxon>
        <taxon>Pseudomonadota</taxon>
        <taxon>Alphaproteobacteria</taxon>
        <taxon>Rhodospirillales</taxon>
        <taxon>Rhodospirillaceae</taxon>
        <taxon>Pacificispira</taxon>
    </lineage>
</organism>
<comment type="similarity">
    <text evidence="1 3">Belongs to the short-chain dehydrogenases/reductases (SDR) family.</text>
</comment>
<dbReference type="PRINTS" id="PR00081">
    <property type="entry name" value="GDHRDH"/>
</dbReference>
<keyword evidence="2" id="KW-0560">Oxidoreductase</keyword>
<dbReference type="RefSeq" id="WP_169626525.1">
    <property type="nucleotide sequence ID" value="NZ_JABBNT010000005.1"/>
</dbReference>
<evidence type="ECO:0000256" key="1">
    <source>
        <dbReference type="ARBA" id="ARBA00006484"/>
    </source>
</evidence>
<dbReference type="GO" id="GO:0016616">
    <property type="term" value="F:oxidoreductase activity, acting on the CH-OH group of donors, NAD or NADP as acceptor"/>
    <property type="evidence" value="ECO:0007669"/>
    <property type="project" value="TreeGrafter"/>
</dbReference>
<evidence type="ECO:0000313" key="5">
    <source>
        <dbReference type="EMBL" id="NMM46142.1"/>
    </source>
</evidence>
<dbReference type="InterPro" id="IPR020904">
    <property type="entry name" value="Sc_DH/Rdtase_CS"/>
</dbReference>
<dbReference type="Proteomes" id="UP000539372">
    <property type="component" value="Unassembled WGS sequence"/>
</dbReference>
<dbReference type="SMART" id="SM00822">
    <property type="entry name" value="PKS_KR"/>
    <property type="match status" value="1"/>
</dbReference>
<dbReference type="CDD" id="cd05233">
    <property type="entry name" value="SDR_c"/>
    <property type="match status" value="1"/>
</dbReference>
<reference evidence="5 6" key="1">
    <citation type="submission" date="2020-04" db="EMBL/GenBank/DDBJ databases">
        <title>Rhodospirillaceae bacterium KN72 isolated from deep sea.</title>
        <authorList>
            <person name="Zhang D.-C."/>
        </authorList>
    </citation>
    <scope>NUCLEOTIDE SEQUENCE [LARGE SCALE GENOMIC DNA]</scope>
    <source>
        <strain evidence="5 6">KN72</strain>
    </source>
</reference>
<keyword evidence="6" id="KW-1185">Reference proteome</keyword>
<dbReference type="InterPro" id="IPR057326">
    <property type="entry name" value="KR_dom"/>
</dbReference>
<name>A0A7Y0E2P1_9PROT</name>
<dbReference type="InterPro" id="IPR036291">
    <property type="entry name" value="NAD(P)-bd_dom_sf"/>
</dbReference>
<dbReference type="PANTHER" id="PTHR42760">
    <property type="entry name" value="SHORT-CHAIN DEHYDROGENASES/REDUCTASES FAMILY MEMBER"/>
    <property type="match status" value="1"/>
</dbReference>